<evidence type="ECO:0000313" key="2">
    <source>
        <dbReference type="Proteomes" id="UP000271098"/>
    </source>
</evidence>
<organism evidence="3">
    <name type="scientific">Gongylonema pulchrum</name>
    <dbReference type="NCBI Taxonomy" id="637853"/>
    <lineage>
        <taxon>Eukaryota</taxon>
        <taxon>Metazoa</taxon>
        <taxon>Ecdysozoa</taxon>
        <taxon>Nematoda</taxon>
        <taxon>Chromadorea</taxon>
        <taxon>Rhabditida</taxon>
        <taxon>Spirurina</taxon>
        <taxon>Spiruromorpha</taxon>
        <taxon>Spiruroidea</taxon>
        <taxon>Gongylonematidae</taxon>
        <taxon>Gongylonema</taxon>
    </lineage>
</organism>
<name>A0A183EQE1_9BILA</name>
<evidence type="ECO:0000313" key="1">
    <source>
        <dbReference type="EMBL" id="VDN41113.1"/>
    </source>
</evidence>
<dbReference type="EMBL" id="UYRT01097052">
    <property type="protein sequence ID" value="VDN41113.1"/>
    <property type="molecule type" value="Genomic_DNA"/>
</dbReference>
<evidence type="ECO:0000313" key="3">
    <source>
        <dbReference type="WBParaSite" id="GPUH_0002321101-mRNA-1"/>
    </source>
</evidence>
<sequence length="245" mass="28139">MVYALASAGQYEKARSVIEVRFVKNLDQNSAADNVLLANTLRIAYVLAKVERCNDDGDVFEILNGISSGSDLPEEYAMPAYEILFALARRANSASIEKVRFFFIRICSTDRSRMRAVLTKEFPSAIRKQQNLPDIVRMCLVFQKCHLLKSRMRAVLTKEFPSAIRKQQNLPDIVRMCLVFQKCRLLKHPLRDCLRDVASTFPEHFHELFGLYRGTEDFAAIQERPHLQLPVAVQHYNEVIIPFVC</sequence>
<gene>
    <name evidence="1" type="ORF">GPUH_LOCUS23182</name>
</gene>
<dbReference type="Proteomes" id="UP000271098">
    <property type="component" value="Unassembled WGS sequence"/>
</dbReference>
<reference evidence="3" key="1">
    <citation type="submission" date="2016-06" db="UniProtKB">
        <authorList>
            <consortium name="WormBaseParasite"/>
        </authorList>
    </citation>
    <scope>IDENTIFICATION</scope>
</reference>
<proteinExistence type="predicted"/>
<protein>
    <submittedName>
        <fullName evidence="3">COP9 signalosome complex subunit 4</fullName>
    </submittedName>
</protein>
<accession>A0A183EQE1</accession>
<dbReference type="WBParaSite" id="GPUH_0002321101-mRNA-1">
    <property type="protein sequence ID" value="GPUH_0002321101-mRNA-1"/>
    <property type="gene ID" value="GPUH_0002321101"/>
</dbReference>
<dbReference type="AlphaFoldDB" id="A0A183EQE1"/>
<reference evidence="1 2" key="2">
    <citation type="submission" date="2018-11" db="EMBL/GenBank/DDBJ databases">
        <authorList>
            <consortium name="Pathogen Informatics"/>
        </authorList>
    </citation>
    <scope>NUCLEOTIDE SEQUENCE [LARGE SCALE GENOMIC DNA]</scope>
</reference>
<keyword evidence="2" id="KW-1185">Reference proteome</keyword>